<sequence>SIDLLPLSVLCKASKHVKSSDLVSLLSHLVKSEAENGFIDVYICFFCREEFFSRRILRNHQRNCHMK</sequence>
<dbReference type="AlphaFoldDB" id="A0A0B6XVM5"/>
<feature type="non-terminal residue" evidence="3">
    <location>
        <position position="1"/>
    </location>
</feature>
<dbReference type="GO" id="GO:0008270">
    <property type="term" value="F:zinc ion binding"/>
    <property type="evidence" value="ECO:0007669"/>
    <property type="project" value="UniProtKB-KW"/>
</dbReference>
<dbReference type="EMBL" id="HACG01000721">
    <property type="protein sequence ID" value="CEK47586.1"/>
    <property type="molecule type" value="Transcribed_RNA"/>
</dbReference>
<feature type="domain" description="C2H2-type" evidence="2">
    <location>
        <begin position="42"/>
        <end position="67"/>
    </location>
</feature>
<accession>A0A0B6XVM5</accession>
<dbReference type="PROSITE" id="PS50157">
    <property type="entry name" value="ZINC_FINGER_C2H2_2"/>
    <property type="match status" value="1"/>
</dbReference>
<protein>
    <recommendedName>
        <fullName evidence="2">C2H2-type domain-containing protein</fullName>
    </recommendedName>
</protein>
<gene>
    <name evidence="3" type="primary">ORF1686</name>
</gene>
<keyword evidence="1" id="KW-0479">Metal-binding</keyword>
<organism evidence="3">
    <name type="scientific">Arion vulgaris</name>
    <dbReference type="NCBI Taxonomy" id="1028688"/>
    <lineage>
        <taxon>Eukaryota</taxon>
        <taxon>Metazoa</taxon>
        <taxon>Spiralia</taxon>
        <taxon>Lophotrochozoa</taxon>
        <taxon>Mollusca</taxon>
        <taxon>Gastropoda</taxon>
        <taxon>Heterobranchia</taxon>
        <taxon>Euthyneura</taxon>
        <taxon>Panpulmonata</taxon>
        <taxon>Eupulmonata</taxon>
        <taxon>Stylommatophora</taxon>
        <taxon>Helicina</taxon>
        <taxon>Arionoidea</taxon>
        <taxon>Arionidae</taxon>
        <taxon>Arion</taxon>
    </lineage>
</organism>
<keyword evidence="1" id="KW-0863">Zinc-finger</keyword>
<proteinExistence type="predicted"/>
<dbReference type="PROSITE" id="PS00028">
    <property type="entry name" value="ZINC_FINGER_C2H2_1"/>
    <property type="match status" value="1"/>
</dbReference>
<evidence type="ECO:0000256" key="1">
    <source>
        <dbReference type="PROSITE-ProRule" id="PRU00042"/>
    </source>
</evidence>
<evidence type="ECO:0000259" key="2">
    <source>
        <dbReference type="PROSITE" id="PS50157"/>
    </source>
</evidence>
<dbReference type="InterPro" id="IPR013087">
    <property type="entry name" value="Znf_C2H2_type"/>
</dbReference>
<keyword evidence="1" id="KW-0862">Zinc</keyword>
<name>A0A0B6XVM5_9EUPU</name>
<reference evidence="3" key="1">
    <citation type="submission" date="2014-12" db="EMBL/GenBank/DDBJ databases">
        <title>Insight into the proteome of Arion vulgaris.</title>
        <authorList>
            <person name="Aradska J."/>
            <person name="Bulat T."/>
            <person name="Smidak R."/>
            <person name="Sarate P."/>
            <person name="Gangsoo J."/>
            <person name="Sialana F."/>
            <person name="Bilban M."/>
            <person name="Lubec G."/>
        </authorList>
    </citation>
    <scope>NUCLEOTIDE SEQUENCE</scope>
    <source>
        <tissue evidence="3">Skin</tissue>
    </source>
</reference>
<feature type="non-terminal residue" evidence="3">
    <location>
        <position position="67"/>
    </location>
</feature>
<evidence type="ECO:0000313" key="3">
    <source>
        <dbReference type="EMBL" id="CEK47586.1"/>
    </source>
</evidence>